<dbReference type="Proteomes" id="UP000789570">
    <property type="component" value="Unassembled WGS sequence"/>
</dbReference>
<dbReference type="InterPro" id="IPR011009">
    <property type="entry name" value="Kinase-like_dom_sf"/>
</dbReference>
<dbReference type="OrthoDB" id="2360334at2759"/>
<evidence type="ECO:0000256" key="4">
    <source>
        <dbReference type="ARBA" id="ARBA00022741"/>
    </source>
</evidence>
<reference evidence="10" key="1">
    <citation type="submission" date="2021-06" db="EMBL/GenBank/DDBJ databases">
        <authorList>
            <person name="Kallberg Y."/>
            <person name="Tangrot J."/>
            <person name="Rosling A."/>
        </authorList>
    </citation>
    <scope>NUCLEOTIDE SEQUENCE</scope>
    <source>
        <strain evidence="10">UK204</strain>
    </source>
</reference>
<evidence type="ECO:0000256" key="5">
    <source>
        <dbReference type="ARBA" id="ARBA00022777"/>
    </source>
</evidence>
<dbReference type="Gene3D" id="1.10.510.10">
    <property type="entry name" value="Transferase(Phosphotransferase) domain 1"/>
    <property type="match status" value="1"/>
</dbReference>
<evidence type="ECO:0000256" key="6">
    <source>
        <dbReference type="ARBA" id="ARBA00022840"/>
    </source>
</evidence>
<comment type="catalytic activity">
    <reaction evidence="8">
        <text>L-seryl-[protein] + ATP = O-phospho-L-seryl-[protein] + ADP + H(+)</text>
        <dbReference type="Rhea" id="RHEA:17989"/>
        <dbReference type="Rhea" id="RHEA-COMP:9863"/>
        <dbReference type="Rhea" id="RHEA-COMP:11604"/>
        <dbReference type="ChEBI" id="CHEBI:15378"/>
        <dbReference type="ChEBI" id="CHEBI:29999"/>
        <dbReference type="ChEBI" id="CHEBI:30616"/>
        <dbReference type="ChEBI" id="CHEBI:83421"/>
        <dbReference type="ChEBI" id="CHEBI:456216"/>
        <dbReference type="EC" id="2.7.11.1"/>
    </reaction>
</comment>
<dbReference type="Pfam" id="PF01163">
    <property type="entry name" value="RIO1"/>
    <property type="match status" value="1"/>
</dbReference>
<dbReference type="InterPro" id="IPR018934">
    <property type="entry name" value="RIO_dom"/>
</dbReference>
<evidence type="ECO:0000256" key="7">
    <source>
        <dbReference type="ARBA" id="ARBA00047899"/>
    </source>
</evidence>
<dbReference type="PROSITE" id="PS50011">
    <property type="entry name" value="PROTEIN_KINASE_DOM"/>
    <property type="match status" value="1"/>
</dbReference>
<name>A0A9N9H9K5_9GLOM</name>
<evidence type="ECO:0000259" key="9">
    <source>
        <dbReference type="PROSITE" id="PS50011"/>
    </source>
</evidence>
<dbReference type="EC" id="2.7.11.1" evidence="1"/>
<keyword evidence="3" id="KW-0808">Transferase</keyword>
<keyword evidence="4" id="KW-0547">Nucleotide-binding</keyword>
<proteinExistence type="predicted"/>
<keyword evidence="6" id="KW-0067">ATP-binding</keyword>
<evidence type="ECO:0000313" key="10">
    <source>
        <dbReference type="EMBL" id="CAG8669547.1"/>
    </source>
</evidence>
<dbReference type="GO" id="GO:0004674">
    <property type="term" value="F:protein serine/threonine kinase activity"/>
    <property type="evidence" value="ECO:0007669"/>
    <property type="project" value="UniProtKB-KW"/>
</dbReference>
<protein>
    <recommendedName>
        <fullName evidence="1">non-specific serine/threonine protein kinase</fullName>
        <ecNumber evidence="1">2.7.11.1</ecNumber>
    </recommendedName>
</protein>
<organism evidence="10 11">
    <name type="scientific">Funneliformis caledonium</name>
    <dbReference type="NCBI Taxonomy" id="1117310"/>
    <lineage>
        <taxon>Eukaryota</taxon>
        <taxon>Fungi</taxon>
        <taxon>Fungi incertae sedis</taxon>
        <taxon>Mucoromycota</taxon>
        <taxon>Glomeromycotina</taxon>
        <taxon>Glomeromycetes</taxon>
        <taxon>Glomerales</taxon>
        <taxon>Glomeraceae</taxon>
        <taxon>Funneliformis</taxon>
    </lineage>
</organism>
<dbReference type="GO" id="GO:0005524">
    <property type="term" value="F:ATP binding"/>
    <property type="evidence" value="ECO:0007669"/>
    <property type="project" value="UniProtKB-KW"/>
</dbReference>
<comment type="catalytic activity">
    <reaction evidence="7">
        <text>L-threonyl-[protein] + ATP = O-phospho-L-threonyl-[protein] + ADP + H(+)</text>
        <dbReference type="Rhea" id="RHEA:46608"/>
        <dbReference type="Rhea" id="RHEA-COMP:11060"/>
        <dbReference type="Rhea" id="RHEA-COMP:11605"/>
        <dbReference type="ChEBI" id="CHEBI:15378"/>
        <dbReference type="ChEBI" id="CHEBI:30013"/>
        <dbReference type="ChEBI" id="CHEBI:30616"/>
        <dbReference type="ChEBI" id="CHEBI:61977"/>
        <dbReference type="ChEBI" id="CHEBI:456216"/>
        <dbReference type="EC" id="2.7.11.1"/>
    </reaction>
</comment>
<keyword evidence="2" id="KW-0723">Serine/threonine-protein kinase</keyword>
<sequence>MESDPEKLGWIDPSLKFDSDTVKLVQSINTGRTSIVYEGKLNDKDSVVVKLAKEENIFLVLKNSLIITPLGTKVKNMQKKDVRNIINTLRIAHSQNIVHIDLQRYNFIHDHDEKIFIIDWEYSVTRNETSNFAGTLECMSDDILKLLADGKQILYSPRIDLICLVRSFYLMLHKLANTAMERISFDKIPDFKSRAKNVLTFWSSHGKSDIWQKIHQEANDLNYNNLIKELERLF</sequence>
<evidence type="ECO:0000256" key="8">
    <source>
        <dbReference type="ARBA" id="ARBA00048679"/>
    </source>
</evidence>
<comment type="caution">
    <text evidence="10">The sequence shown here is derived from an EMBL/GenBank/DDBJ whole genome shotgun (WGS) entry which is preliminary data.</text>
</comment>
<evidence type="ECO:0000313" key="11">
    <source>
        <dbReference type="Proteomes" id="UP000789570"/>
    </source>
</evidence>
<dbReference type="SUPFAM" id="SSF56112">
    <property type="entry name" value="Protein kinase-like (PK-like)"/>
    <property type="match status" value="1"/>
</dbReference>
<gene>
    <name evidence="10" type="ORF">FCALED_LOCUS11954</name>
</gene>
<feature type="domain" description="Protein kinase" evidence="9">
    <location>
        <begin position="1"/>
        <end position="234"/>
    </location>
</feature>
<dbReference type="InterPro" id="IPR000719">
    <property type="entry name" value="Prot_kinase_dom"/>
</dbReference>
<keyword evidence="11" id="KW-1185">Reference proteome</keyword>
<evidence type="ECO:0000256" key="2">
    <source>
        <dbReference type="ARBA" id="ARBA00022527"/>
    </source>
</evidence>
<keyword evidence="5" id="KW-0418">Kinase</keyword>
<evidence type="ECO:0000256" key="3">
    <source>
        <dbReference type="ARBA" id="ARBA00022679"/>
    </source>
</evidence>
<accession>A0A9N9H9K5</accession>
<dbReference type="EMBL" id="CAJVPQ010005403">
    <property type="protein sequence ID" value="CAG8669547.1"/>
    <property type="molecule type" value="Genomic_DNA"/>
</dbReference>
<evidence type="ECO:0000256" key="1">
    <source>
        <dbReference type="ARBA" id="ARBA00012513"/>
    </source>
</evidence>
<dbReference type="AlphaFoldDB" id="A0A9N9H9K5"/>